<accession>A0A2V0RJW0</accession>
<evidence type="ECO:0000313" key="1">
    <source>
        <dbReference type="EMBL" id="GBH21702.1"/>
    </source>
</evidence>
<proteinExistence type="predicted"/>
<dbReference type="EMBL" id="BDQA01000262">
    <property type="protein sequence ID" value="GBH21702.1"/>
    <property type="molecule type" value="Genomic_RNA"/>
</dbReference>
<organism evidence="1">
    <name type="scientific">viral metagenome</name>
    <dbReference type="NCBI Taxonomy" id="1070528"/>
    <lineage>
        <taxon>unclassified sequences</taxon>
        <taxon>metagenomes</taxon>
        <taxon>organismal metagenomes</taxon>
    </lineage>
</organism>
<dbReference type="AlphaFoldDB" id="A0A2V0RJW0"/>
<protein>
    <submittedName>
        <fullName evidence="1">Uncharacterized protein</fullName>
    </submittedName>
</protein>
<name>A0A2V0RJW0_9ZZZZ</name>
<sequence length="113" mass="12676">MSNSALDRKYRMMNGVAFDTNLRDVGEAITRMLRDYGITHVSLKRDNVVEGRSWEMGAAKSLLGIEDTSTGTVLLYEPNERVTFGPVLGIPTKRYMITNLEDSDTTPYIALSR</sequence>
<reference evidence="1" key="1">
    <citation type="submission" date="2017-04" db="EMBL/GenBank/DDBJ databases">
        <title>Unveiling RNA virosphere associated with marine microorganisms.</title>
        <authorList>
            <person name="Urayama S."/>
            <person name="Takaki Y."/>
            <person name="Nishi S."/>
            <person name="Yoshida Y."/>
            <person name="Deguchi S."/>
            <person name="Takai K."/>
            <person name="Nunoura T."/>
        </authorList>
    </citation>
    <scope>NUCLEOTIDE SEQUENCE</scope>
</reference>
<comment type="caution">
    <text evidence="1">The sequence shown here is derived from an EMBL/GenBank/DDBJ whole genome shotgun (WGS) entry which is preliminary data.</text>
</comment>